<evidence type="ECO:0000256" key="1">
    <source>
        <dbReference type="SAM" id="MobiDB-lite"/>
    </source>
</evidence>
<dbReference type="RefSeq" id="WP_115415665.1">
    <property type="nucleotide sequence ID" value="NZ_CP031357.1"/>
</dbReference>
<proteinExistence type="predicted"/>
<name>A0A345YC25_9SPHN</name>
<accession>A0A345YC25</accession>
<gene>
    <name evidence="2" type="ORF">DVR09_03280</name>
</gene>
<protein>
    <submittedName>
        <fullName evidence="2">Uncharacterized protein</fullName>
    </submittedName>
</protein>
<dbReference type="KEGG" id="err:DVR09_03280"/>
<feature type="region of interest" description="Disordered" evidence="1">
    <location>
        <begin position="134"/>
        <end position="192"/>
    </location>
</feature>
<dbReference type="OrthoDB" id="7391745at2"/>
<sequence length="192" mass="19852">MAITIIGAVALPGAGAAQQGPEPPERIDILIPQGDFEGPLEDCSAEQEAATISGEIIVCRKRRDKAEYGFDAERARQRFAEETMNKGDIRAPDVAGAGIFRGPATVSGVCGIGLNPCPPPPAYIVDFSALPEAPPGSDADRMARGLAPLGNAAPAQQQRKEIDLGLPPAPTTDQDGDISPSESASPEVEPSG</sequence>
<reference evidence="3" key="1">
    <citation type="submission" date="2018-07" db="EMBL/GenBank/DDBJ databases">
        <title>Genome sequence of Erythrobacter strain YH-07, an antagonistic bacterium isolated from Yellow Sea.</title>
        <authorList>
            <person name="Tang T."/>
            <person name="Liu Q."/>
            <person name="Sun X."/>
        </authorList>
    </citation>
    <scope>NUCLEOTIDE SEQUENCE [LARGE SCALE GENOMIC DNA]</scope>
    <source>
        <strain evidence="3">YH-07</strain>
    </source>
</reference>
<dbReference type="AlphaFoldDB" id="A0A345YC25"/>
<keyword evidence="3" id="KW-1185">Reference proteome</keyword>
<evidence type="ECO:0000313" key="2">
    <source>
        <dbReference type="EMBL" id="AXK41477.1"/>
    </source>
</evidence>
<evidence type="ECO:0000313" key="3">
    <source>
        <dbReference type="Proteomes" id="UP000254508"/>
    </source>
</evidence>
<dbReference type="Proteomes" id="UP000254508">
    <property type="component" value="Chromosome"/>
</dbReference>
<dbReference type="EMBL" id="CP031357">
    <property type="protein sequence ID" value="AXK41477.1"/>
    <property type="molecule type" value="Genomic_DNA"/>
</dbReference>
<organism evidence="2 3">
    <name type="scientific">Erythrobacter aureus</name>
    <dbReference type="NCBI Taxonomy" id="2182384"/>
    <lineage>
        <taxon>Bacteria</taxon>
        <taxon>Pseudomonadati</taxon>
        <taxon>Pseudomonadota</taxon>
        <taxon>Alphaproteobacteria</taxon>
        <taxon>Sphingomonadales</taxon>
        <taxon>Erythrobacteraceae</taxon>
        <taxon>Erythrobacter/Porphyrobacter group</taxon>
        <taxon>Erythrobacter</taxon>
    </lineage>
</organism>
<feature type="compositionally biased region" description="Low complexity" evidence="1">
    <location>
        <begin position="179"/>
        <end position="192"/>
    </location>
</feature>